<keyword evidence="1" id="KW-1133">Transmembrane helix</keyword>
<sequence>MYGVIPAAILTTGIGWLVYSVATTLMHALH</sequence>
<feature type="transmembrane region" description="Helical" evidence="1">
    <location>
        <begin position="6"/>
        <end position="29"/>
    </location>
</feature>
<dbReference type="EMBL" id="FWWY01000002">
    <property type="protein sequence ID" value="SMC08048.1"/>
    <property type="molecule type" value="Genomic_DNA"/>
</dbReference>
<proteinExistence type="predicted"/>
<keyword evidence="3" id="KW-1185">Reference proteome</keyword>
<evidence type="ECO:0000313" key="3">
    <source>
        <dbReference type="Proteomes" id="UP000192660"/>
    </source>
</evidence>
<dbReference type="AlphaFoldDB" id="A0A1W1WP05"/>
<dbReference type="Proteomes" id="UP000192660">
    <property type="component" value="Unassembled WGS sequence"/>
</dbReference>
<keyword evidence="1" id="KW-0812">Transmembrane</keyword>
<gene>
    <name evidence="2" type="ORF">SAMN00768000_3616</name>
</gene>
<accession>A0A1W1WP05</accession>
<protein>
    <submittedName>
        <fullName evidence="2">Uncharacterized protein</fullName>
    </submittedName>
</protein>
<reference evidence="3" key="1">
    <citation type="submission" date="2017-04" db="EMBL/GenBank/DDBJ databases">
        <authorList>
            <person name="Varghese N."/>
            <person name="Submissions S."/>
        </authorList>
    </citation>
    <scope>NUCLEOTIDE SEQUENCE [LARGE SCALE GENOMIC DNA]</scope>
    <source>
        <strain evidence="3">DSM 9293</strain>
    </source>
</reference>
<keyword evidence="1" id="KW-0472">Membrane</keyword>
<organism evidence="2 3">
    <name type="scientific">Sulfobacillus thermosulfidooxidans (strain DSM 9293 / VKM B-1269 / AT-1)</name>
    <dbReference type="NCBI Taxonomy" id="929705"/>
    <lineage>
        <taxon>Bacteria</taxon>
        <taxon>Bacillati</taxon>
        <taxon>Bacillota</taxon>
        <taxon>Clostridia</taxon>
        <taxon>Eubacteriales</taxon>
        <taxon>Clostridiales Family XVII. Incertae Sedis</taxon>
        <taxon>Sulfobacillus</taxon>
    </lineage>
</organism>
<name>A0A1W1WP05_SULTA</name>
<evidence type="ECO:0000313" key="2">
    <source>
        <dbReference type="EMBL" id="SMC08048.1"/>
    </source>
</evidence>
<evidence type="ECO:0000256" key="1">
    <source>
        <dbReference type="SAM" id="Phobius"/>
    </source>
</evidence>